<gene>
    <name evidence="5" type="ORF">CLIM01_07274</name>
</gene>
<evidence type="ECO:0000259" key="4">
    <source>
        <dbReference type="PROSITE" id="PS50048"/>
    </source>
</evidence>
<feature type="domain" description="Zn(2)-C6 fungal-type" evidence="4">
    <location>
        <begin position="6"/>
        <end position="34"/>
    </location>
</feature>
<comment type="caution">
    <text evidence="5">The sequence shown here is derived from an EMBL/GenBank/DDBJ whole genome shotgun (WGS) entry which is preliminary data.</text>
</comment>
<dbReference type="Proteomes" id="UP001169217">
    <property type="component" value="Unassembled WGS sequence"/>
</dbReference>
<keyword evidence="6" id="KW-1185">Reference proteome</keyword>
<feature type="region of interest" description="Disordered" evidence="3">
    <location>
        <begin position="169"/>
        <end position="190"/>
    </location>
</feature>
<evidence type="ECO:0000256" key="2">
    <source>
        <dbReference type="ARBA" id="ARBA00023242"/>
    </source>
</evidence>
<protein>
    <recommendedName>
        <fullName evidence="4">Zn(2)-C6 fungal-type domain-containing protein</fullName>
    </recommendedName>
</protein>
<evidence type="ECO:0000256" key="3">
    <source>
        <dbReference type="SAM" id="MobiDB-lite"/>
    </source>
</evidence>
<dbReference type="Pfam" id="PF11951">
    <property type="entry name" value="Fungal_trans_2"/>
    <property type="match status" value="1"/>
</dbReference>
<feature type="compositionally biased region" description="Low complexity" evidence="3">
    <location>
        <begin position="172"/>
        <end position="190"/>
    </location>
</feature>
<name>A0ABQ9PV17_9PEZI</name>
<evidence type="ECO:0000256" key="1">
    <source>
        <dbReference type="ARBA" id="ARBA00004123"/>
    </source>
</evidence>
<dbReference type="Gene3D" id="4.10.240.10">
    <property type="entry name" value="Zn(2)-C6 fungal-type DNA-binding domain"/>
    <property type="match status" value="1"/>
</dbReference>
<dbReference type="PANTHER" id="PTHR37534">
    <property type="entry name" value="TRANSCRIPTIONAL ACTIVATOR PROTEIN UGA3"/>
    <property type="match status" value="1"/>
</dbReference>
<dbReference type="CDD" id="cd00067">
    <property type="entry name" value="GAL4"/>
    <property type="match status" value="1"/>
</dbReference>
<feature type="region of interest" description="Disordered" evidence="3">
    <location>
        <begin position="60"/>
        <end position="95"/>
    </location>
</feature>
<proteinExistence type="predicted"/>
<dbReference type="PANTHER" id="PTHR37534:SF51">
    <property type="entry name" value="ACRIFLAVINE SENSITIVITY CONTROL PROTEIN ACR-2"/>
    <property type="match status" value="1"/>
</dbReference>
<dbReference type="InterPro" id="IPR036864">
    <property type="entry name" value="Zn2-C6_fun-type_DNA-bd_sf"/>
</dbReference>
<dbReference type="InterPro" id="IPR021858">
    <property type="entry name" value="Fun_TF"/>
</dbReference>
<dbReference type="InterPro" id="IPR001138">
    <property type="entry name" value="Zn2Cys6_DnaBD"/>
</dbReference>
<dbReference type="Pfam" id="PF00172">
    <property type="entry name" value="Zn_clus"/>
    <property type="match status" value="1"/>
</dbReference>
<evidence type="ECO:0000313" key="6">
    <source>
        <dbReference type="Proteomes" id="UP001169217"/>
    </source>
</evidence>
<comment type="subcellular location">
    <subcellularLocation>
        <location evidence="1">Nucleus</location>
    </subcellularLocation>
</comment>
<sequence length="622" mass="67501">MTLGPQCWRCRKKRLRCDSSVPSCRKCVIARTECPGYGDKRPIAFRDPLVLTQKGVVVRVRDREPGADGQSRNSDSDRSRGKTRSSSSASPPASVLGIVCRSPRTAGTVMELRIAADAMEYYNHHVAPDLVPYSTSTSPYQISPHQIASLASYLRNTYISIAALHRHISGQPSSSSSSSPSSSSSTSTSSSSILFKLSTDNKTLATSTSRPPIRQHAPRPGDTSELSRLMAAGDFKSVHFASQAAALQALGQELCAYHQPRGNSSPNTAEDPGPSILLGIMVMLTSQIQFSAYAPWQSHITGAWSIILTHGPFAVVANSDPELCRLLQQFAIFDIFGTSTHGAINATIHSSSVAGTILARQESYEAIFQGSETDARNPWRLVPNDLAKILIRINGLRARRALYPETAKHLPEGLSAVLEYLDTSTPEKWAAEISATAQVSLAPNRLSEDQETKDAWLALMTTYHSAAALYAINSLAGLGTAPRSSTLWPEEASSHLARRESTAYSALIASLRVLFTQRAQRHPSQATNNETPSNPIATSAGLLHKFVIWPMVIGGIQSTLIYNDQETTTFMCSGMQAVGEELGTVSMIDGARLVEKLQREAKHGRKFSSWDELFEGAPLFLM</sequence>
<organism evidence="5 6">
    <name type="scientific">Colletotrichum limetticola</name>
    <dbReference type="NCBI Taxonomy" id="1209924"/>
    <lineage>
        <taxon>Eukaryota</taxon>
        <taxon>Fungi</taxon>
        <taxon>Dikarya</taxon>
        <taxon>Ascomycota</taxon>
        <taxon>Pezizomycotina</taxon>
        <taxon>Sordariomycetes</taxon>
        <taxon>Hypocreomycetidae</taxon>
        <taxon>Glomerellales</taxon>
        <taxon>Glomerellaceae</taxon>
        <taxon>Colletotrichum</taxon>
        <taxon>Colletotrichum acutatum species complex</taxon>
    </lineage>
</organism>
<feature type="region of interest" description="Disordered" evidence="3">
    <location>
        <begin position="203"/>
        <end position="225"/>
    </location>
</feature>
<evidence type="ECO:0000313" key="5">
    <source>
        <dbReference type="EMBL" id="KAK0375375.1"/>
    </source>
</evidence>
<feature type="compositionally biased region" description="Low complexity" evidence="3">
    <location>
        <begin position="84"/>
        <end position="94"/>
    </location>
</feature>
<accession>A0ABQ9PV17</accession>
<reference evidence="5" key="1">
    <citation type="submission" date="2023-04" db="EMBL/GenBank/DDBJ databases">
        <title>Colletotrichum limetticola genome sequence.</title>
        <authorList>
            <person name="Baroncelli R."/>
        </authorList>
    </citation>
    <scope>NUCLEOTIDE SEQUENCE</scope>
    <source>
        <strain evidence="5">KLA-Anderson</strain>
    </source>
</reference>
<dbReference type="PROSITE" id="PS50048">
    <property type="entry name" value="ZN2_CY6_FUNGAL_2"/>
    <property type="match status" value="1"/>
</dbReference>
<dbReference type="EMBL" id="JARUPT010000208">
    <property type="protein sequence ID" value="KAK0375375.1"/>
    <property type="molecule type" value="Genomic_DNA"/>
</dbReference>
<dbReference type="SUPFAM" id="SSF57701">
    <property type="entry name" value="Zn2/Cys6 DNA-binding domain"/>
    <property type="match status" value="1"/>
</dbReference>
<keyword evidence="2" id="KW-0539">Nucleus</keyword>